<dbReference type="eggNOG" id="KOG4431">
    <property type="taxonomic scope" value="Eukaryota"/>
</dbReference>
<reference evidence="9 10" key="1">
    <citation type="journal article" date="2010" name="Nature">
        <title>The Ectocarpus genome and the independent evolution of multicellularity in brown algae.</title>
        <authorList>
            <person name="Cock J.M."/>
            <person name="Sterck L."/>
            <person name="Rouze P."/>
            <person name="Scornet D."/>
            <person name="Allen A.E."/>
            <person name="Amoutzias G."/>
            <person name="Anthouard V."/>
            <person name="Artiguenave F."/>
            <person name="Aury J.M."/>
            <person name="Badger J.H."/>
            <person name="Beszteri B."/>
            <person name="Billiau K."/>
            <person name="Bonnet E."/>
            <person name="Bothwell J.H."/>
            <person name="Bowler C."/>
            <person name="Boyen C."/>
            <person name="Brownlee C."/>
            <person name="Carrano C.J."/>
            <person name="Charrier B."/>
            <person name="Cho G.Y."/>
            <person name="Coelho S.M."/>
            <person name="Collen J."/>
            <person name="Corre E."/>
            <person name="Da Silva C."/>
            <person name="Delage L."/>
            <person name="Delaroque N."/>
            <person name="Dittami S.M."/>
            <person name="Doulbeau S."/>
            <person name="Elias M."/>
            <person name="Farnham G."/>
            <person name="Gachon C.M."/>
            <person name="Gschloessl B."/>
            <person name="Heesch S."/>
            <person name="Jabbari K."/>
            <person name="Jubin C."/>
            <person name="Kawai H."/>
            <person name="Kimura K."/>
            <person name="Kloareg B."/>
            <person name="Kupper F.C."/>
            <person name="Lang D."/>
            <person name="Le Bail A."/>
            <person name="Leblanc C."/>
            <person name="Lerouge P."/>
            <person name="Lohr M."/>
            <person name="Lopez P.J."/>
            <person name="Martens C."/>
            <person name="Maumus F."/>
            <person name="Michel G."/>
            <person name="Miranda-Saavedra D."/>
            <person name="Morales J."/>
            <person name="Moreau H."/>
            <person name="Motomura T."/>
            <person name="Nagasato C."/>
            <person name="Napoli C.A."/>
            <person name="Nelson D.R."/>
            <person name="Nyvall-Collen P."/>
            <person name="Peters A.F."/>
            <person name="Pommier C."/>
            <person name="Potin P."/>
            <person name="Poulain J."/>
            <person name="Quesneville H."/>
            <person name="Read B."/>
            <person name="Rensing S.A."/>
            <person name="Ritter A."/>
            <person name="Rousvoal S."/>
            <person name="Samanta M."/>
            <person name="Samson G."/>
            <person name="Schroeder D.C."/>
            <person name="Segurens B."/>
            <person name="Strittmatter M."/>
            <person name="Tonon T."/>
            <person name="Tregear J.W."/>
            <person name="Valentin K."/>
            <person name="von Dassow P."/>
            <person name="Yamagishi T."/>
            <person name="Van de Peer Y."/>
            <person name="Wincker P."/>
        </authorList>
    </citation>
    <scope>NUCLEOTIDE SEQUENCE [LARGE SCALE GENOMIC DNA]</scope>
    <source>
        <strain evidence="10">Ec32 / CCAP1310/4</strain>
    </source>
</reference>
<dbReference type="PANTHER" id="PTHR12297">
    <property type="entry name" value="HYPOXIA-INDUCBILE GENE 1 HIG1 -RELATED"/>
    <property type="match status" value="1"/>
</dbReference>
<dbReference type="Proteomes" id="UP000002630">
    <property type="component" value="Linkage Group LG10"/>
</dbReference>
<evidence type="ECO:0000256" key="3">
    <source>
        <dbReference type="ARBA" id="ARBA00022989"/>
    </source>
</evidence>
<dbReference type="GO" id="GO:0097250">
    <property type="term" value="P:mitochondrial respirasome assembly"/>
    <property type="evidence" value="ECO:0007669"/>
    <property type="project" value="TreeGrafter"/>
</dbReference>
<evidence type="ECO:0000256" key="1">
    <source>
        <dbReference type="ARBA" id="ARBA00004325"/>
    </source>
</evidence>
<organism evidence="9 10">
    <name type="scientific">Ectocarpus siliculosus</name>
    <name type="common">Brown alga</name>
    <name type="synonym">Conferva siliculosa</name>
    <dbReference type="NCBI Taxonomy" id="2880"/>
    <lineage>
        <taxon>Eukaryota</taxon>
        <taxon>Sar</taxon>
        <taxon>Stramenopiles</taxon>
        <taxon>Ochrophyta</taxon>
        <taxon>PX clade</taxon>
        <taxon>Phaeophyceae</taxon>
        <taxon>Ectocarpales</taxon>
        <taxon>Ectocarpaceae</taxon>
        <taxon>Ectocarpus</taxon>
    </lineage>
</organism>
<dbReference type="InterPro" id="IPR050355">
    <property type="entry name" value="RCF1"/>
</dbReference>
<keyword evidence="4" id="KW-0496">Mitochondrion</keyword>
<dbReference type="InParanoid" id="D8LDH4"/>
<dbReference type="OrthoDB" id="6604018at2759"/>
<evidence type="ECO:0000259" key="8">
    <source>
        <dbReference type="PROSITE" id="PS51503"/>
    </source>
</evidence>
<dbReference type="PANTHER" id="PTHR12297:SF3">
    <property type="entry name" value="HIG1 DOMAIN FAMILY MEMBER 1A"/>
    <property type="match status" value="1"/>
</dbReference>
<keyword evidence="2 7" id="KW-0812">Transmembrane</keyword>
<evidence type="ECO:0000256" key="6">
    <source>
        <dbReference type="SAM" id="MobiDB-lite"/>
    </source>
</evidence>
<keyword evidence="10" id="KW-1185">Reference proteome</keyword>
<evidence type="ECO:0000256" key="2">
    <source>
        <dbReference type="ARBA" id="ARBA00022692"/>
    </source>
</evidence>
<evidence type="ECO:0000313" key="9">
    <source>
        <dbReference type="EMBL" id="CBN74039.1"/>
    </source>
</evidence>
<dbReference type="Pfam" id="PF04588">
    <property type="entry name" value="HIG_1_N"/>
    <property type="match status" value="1"/>
</dbReference>
<protein>
    <recommendedName>
        <fullName evidence="8">HIG1 domain-containing protein</fullName>
    </recommendedName>
</protein>
<feature type="domain" description="HIG1" evidence="8">
    <location>
        <begin position="1"/>
        <end position="87"/>
    </location>
</feature>
<feature type="transmembrane region" description="Helical" evidence="7">
    <location>
        <begin position="24"/>
        <end position="43"/>
    </location>
</feature>
<proteinExistence type="predicted"/>
<dbReference type="EMBL" id="FN649735">
    <property type="protein sequence ID" value="CBN74039.1"/>
    <property type="molecule type" value="Genomic_DNA"/>
</dbReference>
<evidence type="ECO:0000256" key="5">
    <source>
        <dbReference type="ARBA" id="ARBA00023136"/>
    </source>
</evidence>
<keyword evidence="3 7" id="KW-1133">Transmembrane helix</keyword>
<dbReference type="AlphaFoldDB" id="D8LDH4"/>
<evidence type="ECO:0000313" key="10">
    <source>
        <dbReference type="Proteomes" id="UP000002630"/>
    </source>
</evidence>
<gene>
    <name evidence="9" type="ORF">Esi_0012_0078</name>
</gene>
<evidence type="ECO:0000256" key="7">
    <source>
        <dbReference type="SAM" id="Phobius"/>
    </source>
</evidence>
<feature type="region of interest" description="Disordered" evidence="6">
    <location>
        <begin position="96"/>
        <end position="120"/>
    </location>
</feature>
<accession>D8LDH4</accession>
<evidence type="ECO:0000256" key="4">
    <source>
        <dbReference type="ARBA" id="ARBA00023128"/>
    </source>
</evidence>
<dbReference type="PROSITE" id="PS51503">
    <property type="entry name" value="HIG1"/>
    <property type="match status" value="1"/>
</dbReference>
<dbReference type="InterPro" id="IPR007667">
    <property type="entry name" value="Hypoxia_induced_domain"/>
</dbReference>
<dbReference type="GO" id="GO:0031966">
    <property type="term" value="C:mitochondrial membrane"/>
    <property type="evidence" value="ECO:0007669"/>
    <property type="project" value="UniProtKB-SubCell"/>
</dbReference>
<keyword evidence="5 7" id="KW-0472">Membrane</keyword>
<comment type="subcellular location">
    <subcellularLocation>
        <location evidence="1">Mitochondrion membrane</location>
    </subcellularLocation>
</comment>
<dbReference type="STRING" id="2880.D8LDH4"/>
<feature type="transmembrane region" description="Helical" evidence="7">
    <location>
        <begin position="55"/>
        <end position="76"/>
    </location>
</feature>
<sequence length="120" mass="13033">MVTMDERAPSFFEKLAVKGKKEPLVPIGALATVGFLVSGIYSFKQGNKQLSQKLMRGRVVAQGFTILVMTAGFYMAGPPEMTRQTVEGKMEAISKQTNRWSGVPPPTAQAEAVAIEDGRK</sequence>
<dbReference type="Gene3D" id="6.10.140.1320">
    <property type="match status" value="1"/>
</dbReference>
<dbReference type="EMBL" id="FN647877">
    <property type="protein sequence ID" value="CBN74039.1"/>
    <property type="molecule type" value="Genomic_DNA"/>
</dbReference>
<name>D8LDH4_ECTSI</name>